<feature type="compositionally biased region" description="Polar residues" evidence="1">
    <location>
        <begin position="1"/>
        <end position="30"/>
    </location>
</feature>
<keyword evidence="3" id="KW-1185">Reference proteome</keyword>
<protein>
    <submittedName>
        <fullName evidence="2">Uncharacterized protein</fullName>
    </submittedName>
</protein>
<accession>A0A3L8Q2V0</accession>
<feature type="region of interest" description="Disordered" evidence="1">
    <location>
        <begin position="1"/>
        <end position="58"/>
    </location>
</feature>
<organism evidence="2 3">
    <name type="scientific">Parashewanella curva</name>
    <dbReference type="NCBI Taxonomy" id="2338552"/>
    <lineage>
        <taxon>Bacteria</taxon>
        <taxon>Pseudomonadati</taxon>
        <taxon>Pseudomonadota</taxon>
        <taxon>Gammaproteobacteria</taxon>
        <taxon>Alteromonadales</taxon>
        <taxon>Shewanellaceae</taxon>
        <taxon>Parashewanella</taxon>
    </lineage>
</organism>
<dbReference type="Proteomes" id="UP000281474">
    <property type="component" value="Unassembled WGS sequence"/>
</dbReference>
<name>A0A3L8Q2V0_9GAMM</name>
<comment type="caution">
    <text evidence="2">The sequence shown here is derived from an EMBL/GenBank/DDBJ whole genome shotgun (WGS) entry which is preliminary data.</text>
</comment>
<evidence type="ECO:0000313" key="3">
    <source>
        <dbReference type="Proteomes" id="UP000281474"/>
    </source>
</evidence>
<feature type="compositionally biased region" description="Basic and acidic residues" evidence="1">
    <location>
        <begin position="42"/>
        <end position="52"/>
    </location>
</feature>
<dbReference type="EMBL" id="QZEI01000004">
    <property type="protein sequence ID" value="RLV61368.1"/>
    <property type="molecule type" value="Genomic_DNA"/>
</dbReference>
<evidence type="ECO:0000256" key="1">
    <source>
        <dbReference type="SAM" id="MobiDB-lite"/>
    </source>
</evidence>
<gene>
    <name evidence="2" type="ORF">D5018_02515</name>
</gene>
<evidence type="ECO:0000313" key="2">
    <source>
        <dbReference type="EMBL" id="RLV61368.1"/>
    </source>
</evidence>
<reference evidence="2 3" key="1">
    <citation type="submission" date="2018-09" db="EMBL/GenBank/DDBJ databases">
        <title>Phylogeny of the Shewanellaceae, and recommendation for two new genera, Pseudoshewanella and Parashewanella.</title>
        <authorList>
            <person name="Wang G."/>
        </authorList>
    </citation>
    <scope>NUCLEOTIDE SEQUENCE [LARGE SCALE GENOMIC DNA]</scope>
    <source>
        <strain evidence="2 3">C51</strain>
    </source>
</reference>
<dbReference type="AlphaFoldDB" id="A0A3L8Q2V0"/>
<sequence>MEQLTQSDHVTEIVTTPISSNSKTETNTLTFEKKPQPASENPRPEFEYEAKHQQSSPQLARYMKEESVSHAIVTNTEPKPKLTVTPPSSQICLERSIPQSLQIKYEFTLIFQEITKLEREYNVLASLSSKLPDHTIKERAVNLVIRYITVSKKHYDFLQKSPETLTLLTSMPDVQFQTPSEFGLYLSHVNVCQSILGQVNCIGRDFSLDSEISGAFICFYCRPYCSECSADDEVEATIFEALTQFTPINWLKYQFDLLNILQGSRTVRLLPKFERISLEEFNISDPEIYKVTYLFIAAQAQFIRRSYSKLYIQSQGKAEERLLQDIAKIKEGVTVSPTLFTLFESTQHFIFNGDFESESNKTTFIEECLWFLHYFCDSFQIIQPLHQLHRRPSGMLTNNGVLCWSLSYHINFLAEQTTSWPKQHPHLTLLIHWLKDKVMAEQAPVNSHLWRLQYHLEQLCKSHPFFNDKCQQALPSYPRKRQLKQIEKPFPETPIKLPSNPSTLMFQADTALRHLLKNMVFFESRESFTQQEVNRQLTLLSKNDLLAAKHIEVARAKGRNLVKIVQWYDNYLDCNAFERFILTEPSLKVSPKLQDTFDTHMKAHHRLLSARRSLLMSKHDPDKDSDKLLSLSREIAQCRMQGSLSKKIKEQSQQLLQTFEQCNSNLVKVVQTDILMAYSGRFQNLPTTTEAGLLSCTAATAFIAIQKRATVMQVLLMGTNFKKNEEYSLYREQLIHQVQHGNLHQLSYLIFDVWPQSTSFSSENHQPLVLLKIMFAPDDFLNHLKSLDAIEYLQYTHSYYTIPLCLILNEQYEAHCKALIKCPTLADFEFHQQRLLAIEHTITKGWLHKHIYADTILGNLNIDLCNQLLTLIIEFPQDEVLKHHAELSEALQIKRQESLTFEASLPSPPKKEPCVTKKSVFMPRKPQNEERESPKAPIPEVISEADQLLMPIEKMSTSEPQQAIDKFSKILTEHSSKTEVCIRARISKAHAAMLLVSPTLDKLLLFQKKTLDFNQGFRDAIATHKQDLDTKITHPNPDLFSYMVDHCISRMPILADELVGGIQKAQFHLAEIDEIPPDMTHDLDNLALCCKEVREVEQKIKQSLLLIRQFDELLLLRTEFNAYLKCYRDNHREEIKIKSRNQIKNSGEKYDEFAEKIDILRRAFSEFQGTCHTMMRNTD</sequence>
<proteinExistence type="predicted"/>